<protein>
    <recommendedName>
        <fullName evidence="2">5'-3' DNA helicase ZGRF1-like N-terminal domain-containing protein</fullName>
    </recommendedName>
</protein>
<organism evidence="3 4">
    <name type="scientific">Drosophila gunungcola</name>
    <name type="common">fruit fly</name>
    <dbReference type="NCBI Taxonomy" id="103775"/>
    <lineage>
        <taxon>Eukaryota</taxon>
        <taxon>Metazoa</taxon>
        <taxon>Ecdysozoa</taxon>
        <taxon>Arthropoda</taxon>
        <taxon>Hexapoda</taxon>
        <taxon>Insecta</taxon>
        <taxon>Pterygota</taxon>
        <taxon>Neoptera</taxon>
        <taxon>Endopterygota</taxon>
        <taxon>Diptera</taxon>
        <taxon>Brachycera</taxon>
        <taxon>Muscomorpha</taxon>
        <taxon>Ephydroidea</taxon>
        <taxon>Drosophilidae</taxon>
        <taxon>Drosophila</taxon>
        <taxon>Sophophora</taxon>
    </lineage>
</organism>
<dbReference type="Gene3D" id="1.20.120.850">
    <property type="entry name" value="SWI2/SNF2 ATPases, N-terminal domain"/>
    <property type="match status" value="1"/>
</dbReference>
<dbReference type="Pfam" id="PF10382">
    <property type="entry name" value="ZGRF1-like_N"/>
    <property type="match status" value="1"/>
</dbReference>
<proteinExistence type="predicted"/>
<gene>
    <name evidence="3" type="ORF">M5D96_003009</name>
</gene>
<dbReference type="InterPro" id="IPR027417">
    <property type="entry name" value="P-loop_NTPase"/>
</dbReference>
<dbReference type="InterPro" id="IPR018838">
    <property type="entry name" value="ZGRF1-like_N"/>
</dbReference>
<evidence type="ECO:0000313" key="4">
    <source>
        <dbReference type="Proteomes" id="UP001059596"/>
    </source>
</evidence>
<accession>A0A9P9Z104</accession>
<evidence type="ECO:0000313" key="3">
    <source>
        <dbReference type="EMBL" id="KAI8046796.1"/>
    </source>
</evidence>
<name>A0A9P9Z104_9MUSC</name>
<reference evidence="3" key="1">
    <citation type="journal article" date="2023" name="Genome Biol. Evol.">
        <title>Long-read-based Genome Assembly of Drosophila gunungcola Reveals Fewer Chemosensory Genes in Flower-breeding Species.</title>
        <authorList>
            <person name="Negi A."/>
            <person name="Liao B.Y."/>
            <person name="Yeh S.D."/>
        </authorList>
    </citation>
    <scope>NUCLEOTIDE SEQUENCE</scope>
    <source>
        <strain evidence="3">Sukarami</strain>
    </source>
</reference>
<feature type="domain" description="5'-3' DNA helicase ZGRF1-like N-terminal" evidence="2">
    <location>
        <begin position="69"/>
        <end position="141"/>
    </location>
</feature>
<sequence>MRRSKAPSMRLAAKRKIEDPEQPPEELEAPCSWPSNTPPMEWGSSSGTESFGPRELKAGENPLRESRIFHVLWRNQTTKKHKTWTGNGTLVVTGSKVALKDDTGKVVDSMTCFKQRDFKENDLLEVGSKDVEVQEEIKTLEECVTQRELEIASWCKKVDALNGLDSPVHVASAPYRSHVLKRPHEEISLKAQNPAPSGFTQSGIESSHHFESQMFKKKNSEETPSGPTQVEYLCLLAPAELQDNILHFLAEYIKNSKMEPPIIKQMVEVVCDHPVLLKTLVKQIDFKDIMELLEPKLPPWLEMDIYDSAKFEFVHRMLDHLVVEQGEKCCILANRQDCLKLAMGYCQSYDLNHVQLDSPQKVAIFNSDEEGSPMVALVLTSDLPEISSLRCKNLIVYNHNAREEANNLLSTAETDTKIYTAITSGGCPEERQFYRRLGLHKDVDSLVDIQNYSRAQIPSTRYELATWTKIEPPYSTDFLKEANISDSLENIQLVYSKNINVQLEQ</sequence>
<dbReference type="AlphaFoldDB" id="A0A9P9Z104"/>
<evidence type="ECO:0000259" key="2">
    <source>
        <dbReference type="Pfam" id="PF10382"/>
    </source>
</evidence>
<dbReference type="EMBL" id="JAMKOV010000001">
    <property type="protein sequence ID" value="KAI8046796.1"/>
    <property type="molecule type" value="Genomic_DNA"/>
</dbReference>
<dbReference type="Proteomes" id="UP001059596">
    <property type="component" value="Chromosome 3R"/>
</dbReference>
<dbReference type="Gene3D" id="3.40.50.300">
    <property type="entry name" value="P-loop containing nucleotide triphosphate hydrolases"/>
    <property type="match status" value="1"/>
</dbReference>
<comment type="caution">
    <text evidence="3">The sequence shown here is derived from an EMBL/GenBank/DDBJ whole genome shotgun (WGS) entry which is preliminary data.</text>
</comment>
<keyword evidence="4" id="KW-1185">Reference proteome</keyword>
<dbReference type="OrthoDB" id="413460at2759"/>
<evidence type="ECO:0000256" key="1">
    <source>
        <dbReference type="SAM" id="MobiDB-lite"/>
    </source>
</evidence>
<feature type="region of interest" description="Disordered" evidence="1">
    <location>
        <begin position="1"/>
        <end position="59"/>
    </location>
</feature>